<organism evidence="1 2">
    <name type="scientific">Mucilaginibacter defluvii</name>
    <dbReference type="NCBI Taxonomy" id="1196019"/>
    <lineage>
        <taxon>Bacteria</taxon>
        <taxon>Pseudomonadati</taxon>
        <taxon>Bacteroidota</taxon>
        <taxon>Sphingobacteriia</taxon>
        <taxon>Sphingobacteriales</taxon>
        <taxon>Sphingobacteriaceae</taxon>
        <taxon>Mucilaginibacter</taxon>
    </lineage>
</organism>
<gene>
    <name evidence="1" type="ORF">GCM10023313_07250</name>
</gene>
<accession>A0ABP9FL14</accession>
<evidence type="ECO:0000313" key="1">
    <source>
        <dbReference type="EMBL" id="GAA4907045.1"/>
    </source>
</evidence>
<comment type="caution">
    <text evidence="1">The sequence shown here is derived from an EMBL/GenBank/DDBJ whole genome shotgun (WGS) entry which is preliminary data.</text>
</comment>
<keyword evidence="2" id="KW-1185">Reference proteome</keyword>
<dbReference type="EMBL" id="BAABJI010000001">
    <property type="protein sequence ID" value="GAA4907045.1"/>
    <property type="molecule type" value="Genomic_DNA"/>
</dbReference>
<name>A0ABP9FL14_9SPHI</name>
<sequence length="179" mass="20043">MLTIAQTTEHLSFKGVPIDGTLNQFISKIKNIGFTHLGTESGIAALKGDFAGYKSCIVSVGTLSQQDLVYKIGVAFPEKDTWSSLSGDYFNLKEMLTQKYGKPSDVVEKFDGLISEPKDDESKFRNVKYDKCRYNSIWTTKNGDIELSIAYKNFSCYVKLAYFDKENSAKIKAKAIDDL</sequence>
<proteinExistence type="predicted"/>
<reference evidence="2" key="1">
    <citation type="journal article" date="2019" name="Int. J. Syst. Evol. Microbiol.">
        <title>The Global Catalogue of Microorganisms (GCM) 10K type strain sequencing project: providing services to taxonomists for standard genome sequencing and annotation.</title>
        <authorList>
            <consortium name="The Broad Institute Genomics Platform"/>
            <consortium name="The Broad Institute Genome Sequencing Center for Infectious Disease"/>
            <person name="Wu L."/>
            <person name="Ma J."/>
        </authorList>
    </citation>
    <scope>NUCLEOTIDE SEQUENCE [LARGE SCALE GENOMIC DNA]</scope>
    <source>
        <strain evidence="2">JCM 18283</strain>
    </source>
</reference>
<evidence type="ECO:0000313" key="2">
    <source>
        <dbReference type="Proteomes" id="UP001501436"/>
    </source>
</evidence>
<dbReference type="Proteomes" id="UP001501436">
    <property type="component" value="Unassembled WGS sequence"/>
</dbReference>
<protein>
    <submittedName>
        <fullName evidence="1">Uncharacterized protein</fullName>
    </submittedName>
</protein>